<dbReference type="InterPro" id="IPR027417">
    <property type="entry name" value="P-loop_NTPase"/>
</dbReference>
<dbReference type="SUPFAM" id="SSF52540">
    <property type="entry name" value="P-loop containing nucleoside triphosphate hydrolases"/>
    <property type="match status" value="1"/>
</dbReference>
<comment type="caution">
    <text evidence="2">The sequence shown here is derived from an EMBL/GenBank/DDBJ whole genome shotgun (WGS) entry which is preliminary data.</text>
</comment>
<dbReference type="GO" id="GO:0043531">
    <property type="term" value="F:ADP binding"/>
    <property type="evidence" value="ECO:0007669"/>
    <property type="project" value="InterPro"/>
</dbReference>
<organism evidence="2 3">
    <name type="scientific">Cynara cardunculus var. scolymus</name>
    <name type="common">Globe artichoke</name>
    <name type="synonym">Cynara scolymus</name>
    <dbReference type="NCBI Taxonomy" id="59895"/>
    <lineage>
        <taxon>Eukaryota</taxon>
        <taxon>Viridiplantae</taxon>
        <taxon>Streptophyta</taxon>
        <taxon>Embryophyta</taxon>
        <taxon>Tracheophyta</taxon>
        <taxon>Spermatophyta</taxon>
        <taxon>Magnoliopsida</taxon>
        <taxon>eudicotyledons</taxon>
        <taxon>Gunneridae</taxon>
        <taxon>Pentapetalae</taxon>
        <taxon>asterids</taxon>
        <taxon>campanulids</taxon>
        <taxon>Asterales</taxon>
        <taxon>Asteraceae</taxon>
        <taxon>Carduoideae</taxon>
        <taxon>Cardueae</taxon>
        <taxon>Carduinae</taxon>
        <taxon>Cynara</taxon>
    </lineage>
</organism>
<dbReference type="PANTHER" id="PTHR11017">
    <property type="entry name" value="LEUCINE-RICH REPEAT-CONTAINING PROTEIN"/>
    <property type="match status" value="1"/>
</dbReference>
<dbReference type="Pfam" id="PF00931">
    <property type="entry name" value="NB-ARC"/>
    <property type="match status" value="1"/>
</dbReference>
<dbReference type="GO" id="GO:0006952">
    <property type="term" value="P:defense response"/>
    <property type="evidence" value="ECO:0007669"/>
    <property type="project" value="InterPro"/>
</dbReference>
<sequence length="169" mass="19449">MNARDKDINSWLKQSDSKVLIICGMGGSGKTTLAEYIVSSNRQHFEIISILKDIDSIYKKQGNIDVLIQQFAKDIVGEGKRQISYLHYYRDRVLQRKKALISLDLKTDSLTKMDNLKLLHLNDVHLTGSYEDFSENLRWLCWCQFDLSAIPSGLFFKSLVAIDMRDSKL</sequence>
<dbReference type="InterPro" id="IPR044974">
    <property type="entry name" value="Disease_R_plants"/>
</dbReference>
<dbReference type="Proteomes" id="UP000243975">
    <property type="component" value="Unassembled WGS sequence"/>
</dbReference>
<dbReference type="AlphaFoldDB" id="A0A103DHV8"/>
<reference evidence="2 3" key="1">
    <citation type="journal article" date="2016" name="Sci. Rep.">
        <title>The genome sequence of the outbreeding globe artichoke constructed de novo incorporating a phase-aware low-pass sequencing strategy of F1 progeny.</title>
        <authorList>
            <person name="Scaglione D."/>
            <person name="Reyes-Chin-Wo S."/>
            <person name="Acquadro A."/>
            <person name="Froenicke L."/>
            <person name="Portis E."/>
            <person name="Beitel C."/>
            <person name="Tirone M."/>
            <person name="Mauro R."/>
            <person name="Lo Monaco A."/>
            <person name="Mauromicale G."/>
            <person name="Faccioli P."/>
            <person name="Cattivelli L."/>
            <person name="Rieseberg L."/>
            <person name="Michelmore R."/>
            <person name="Lanteri S."/>
        </authorList>
    </citation>
    <scope>NUCLEOTIDE SEQUENCE [LARGE SCALE GENOMIC DNA]</scope>
    <source>
        <strain evidence="2">2C</strain>
    </source>
</reference>
<evidence type="ECO:0000313" key="3">
    <source>
        <dbReference type="Proteomes" id="UP000243975"/>
    </source>
</evidence>
<name>A0A103DHV8_CYNCS</name>
<proteinExistence type="predicted"/>
<keyword evidence="3" id="KW-1185">Reference proteome</keyword>
<dbReference type="InterPro" id="IPR002182">
    <property type="entry name" value="NB-ARC"/>
</dbReference>
<dbReference type="EMBL" id="LEKV01011364">
    <property type="protein sequence ID" value="KVE04821.1"/>
    <property type="molecule type" value="Genomic_DNA"/>
</dbReference>
<evidence type="ECO:0000313" key="2">
    <source>
        <dbReference type="EMBL" id="KVE04821.1"/>
    </source>
</evidence>
<evidence type="ECO:0000259" key="1">
    <source>
        <dbReference type="Pfam" id="PF00931"/>
    </source>
</evidence>
<dbReference type="Gene3D" id="3.40.50.300">
    <property type="entry name" value="P-loop containing nucleotide triphosphate hydrolases"/>
    <property type="match status" value="1"/>
</dbReference>
<dbReference type="Gramene" id="KVE04821">
    <property type="protein sequence ID" value="KVE04821"/>
    <property type="gene ID" value="Ccrd_024085"/>
</dbReference>
<feature type="domain" description="NB-ARC" evidence="1">
    <location>
        <begin position="8"/>
        <end position="104"/>
    </location>
</feature>
<dbReference type="PANTHER" id="PTHR11017:SF448">
    <property type="entry name" value="TIR DOMAIN, P-LOOP CONTAINING NUCLEOSIDE TRIPHOSPHATE HYDROLASE"/>
    <property type="match status" value="1"/>
</dbReference>
<accession>A0A103DHV8</accession>
<gene>
    <name evidence="2" type="ORF">Ccrd_024085</name>
</gene>
<protein>
    <submittedName>
        <fullName evidence="2">NB-ARC-like protein</fullName>
    </submittedName>
</protein>
<feature type="non-terminal residue" evidence="2">
    <location>
        <position position="169"/>
    </location>
</feature>